<dbReference type="CDD" id="cd03358">
    <property type="entry name" value="LbH_WxcM_N_like"/>
    <property type="match status" value="1"/>
</dbReference>
<evidence type="ECO:0000256" key="2">
    <source>
        <dbReference type="ARBA" id="ARBA00022679"/>
    </source>
</evidence>
<dbReference type="InterPro" id="IPR018357">
    <property type="entry name" value="Hexapep_transf_CS"/>
</dbReference>
<protein>
    <submittedName>
        <fullName evidence="5">Putative acetyltransferase</fullName>
        <ecNumber evidence="5">2.3.1.-</ecNumber>
    </submittedName>
</protein>
<dbReference type="InterPro" id="IPR001451">
    <property type="entry name" value="Hexapep"/>
</dbReference>
<accession>K1L2X2</accession>
<dbReference type="OrthoDB" id="9801697at2"/>
<proteinExistence type="inferred from homology"/>
<reference evidence="5 6" key="1">
    <citation type="journal article" date="2012" name="J. Bacteriol.">
        <title>Draft Genome Sequence of Cecembia lonarensis Strain LW9T, Isolated from Lonar Lake, a Haloalkaline Lake in India.</title>
        <authorList>
            <person name="Shivaji S."/>
            <person name="Ara S."/>
            <person name="Singh A."/>
            <person name="Pinnaka A.K."/>
        </authorList>
    </citation>
    <scope>NUCLEOTIDE SEQUENCE [LARGE SCALE GENOMIC DNA]</scope>
    <source>
        <strain evidence="5 6">LW9</strain>
    </source>
</reference>
<evidence type="ECO:0000256" key="4">
    <source>
        <dbReference type="ARBA" id="ARBA00023315"/>
    </source>
</evidence>
<dbReference type="PROSITE" id="PS00101">
    <property type="entry name" value="HEXAPEP_TRANSFERASES"/>
    <property type="match status" value="1"/>
</dbReference>
<evidence type="ECO:0000256" key="3">
    <source>
        <dbReference type="ARBA" id="ARBA00022737"/>
    </source>
</evidence>
<comment type="similarity">
    <text evidence="1">Belongs to the transferase hexapeptide repeat family.</text>
</comment>
<keyword evidence="6" id="KW-1185">Reference proteome</keyword>
<dbReference type="InterPro" id="IPR050179">
    <property type="entry name" value="Trans_hexapeptide_repeat"/>
</dbReference>
<dbReference type="SUPFAM" id="SSF51161">
    <property type="entry name" value="Trimeric LpxA-like enzymes"/>
    <property type="match status" value="1"/>
</dbReference>
<dbReference type="PANTHER" id="PTHR43300">
    <property type="entry name" value="ACETYLTRANSFERASE"/>
    <property type="match status" value="1"/>
</dbReference>
<gene>
    <name evidence="5" type="ORF">B879_02254</name>
</gene>
<evidence type="ECO:0000313" key="6">
    <source>
        <dbReference type="Proteomes" id="UP000004478"/>
    </source>
</evidence>
<dbReference type="PATRIC" id="fig|1225176.3.peg.2405"/>
<dbReference type="InterPro" id="IPR011004">
    <property type="entry name" value="Trimer_LpxA-like_sf"/>
</dbReference>
<dbReference type="Proteomes" id="UP000004478">
    <property type="component" value="Unassembled WGS sequence"/>
</dbReference>
<dbReference type="AlphaFoldDB" id="K1L2X2"/>
<dbReference type="RefSeq" id="WP_009185284.1">
    <property type="nucleotide sequence ID" value="NZ_AMGM01000032.1"/>
</dbReference>
<dbReference type="GO" id="GO:0016746">
    <property type="term" value="F:acyltransferase activity"/>
    <property type="evidence" value="ECO:0007669"/>
    <property type="project" value="UniProtKB-KW"/>
</dbReference>
<keyword evidence="4 5" id="KW-0012">Acyltransferase</keyword>
<dbReference type="PANTHER" id="PTHR43300:SF4">
    <property type="entry name" value="ACYL-[ACYL-CARRIER-PROTEIN]--UDP-N-ACETYLGLUCOSAMINE O-ACYLTRANSFERASE"/>
    <property type="match status" value="1"/>
</dbReference>
<evidence type="ECO:0000313" key="5">
    <source>
        <dbReference type="EMBL" id="EKB49156.1"/>
    </source>
</evidence>
<organism evidence="5 6">
    <name type="scientific">Cecembia lonarensis (strain CCUG 58316 / KCTC 22772 / LW9)</name>
    <dbReference type="NCBI Taxonomy" id="1225176"/>
    <lineage>
        <taxon>Bacteria</taxon>
        <taxon>Pseudomonadati</taxon>
        <taxon>Bacteroidota</taxon>
        <taxon>Cytophagia</taxon>
        <taxon>Cytophagales</taxon>
        <taxon>Cyclobacteriaceae</taxon>
        <taxon>Cecembia</taxon>
    </lineage>
</organism>
<dbReference type="EC" id="2.3.1.-" evidence="5"/>
<comment type="caution">
    <text evidence="5">The sequence shown here is derived from an EMBL/GenBank/DDBJ whole genome shotgun (WGS) entry which is preliminary data.</text>
</comment>
<dbReference type="EMBL" id="AMGM01000032">
    <property type="protein sequence ID" value="EKB49156.1"/>
    <property type="molecule type" value="Genomic_DNA"/>
</dbReference>
<keyword evidence="2 5" id="KW-0808">Transferase</keyword>
<name>K1L2X2_CECL9</name>
<evidence type="ECO:0000256" key="1">
    <source>
        <dbReference type="ARBA" id="ARBA00007274"/>
    </source>
</evidence>
<keyword evidence="3" id="KW-0677">Repeat</keyword>
<dbReference type="Pfam" id="PF00132">
    <property type="entry name" value="Hexapep"/>
    <property type="match status" value="2"/>
</dbReference>
<dbReference type="Gene3D" id="2.160.10.10">
    <property type="entry name" value="Hexapeptide repeat proteins"/>
    <property type="match status" value="1"/>
</dbReference>
<sequence length="182" mass="19818">MYKIHPSAEVQTNKIGEGTVIWQYAVILAKAVIGKNCNINAHTFIENEVVLGDNVTVKSGVYLWDGLVIEDDVFIGPNVTFVNNPYPRSKKYPEKHQGAKIEQGASLGANATILSEITIGKFSMIGAGAVVTKDVPRFSLLVGNPAKQVGFVTKDGVTLDMDLVDKKTGNRYQFDGENFTLI</sequence>